<dbReference type="RefSeq" id="WP_125672531.1">
    <property type="nucleotide sequence ID" value="NZ_RCOS01000153.1"/>
</dbReference>
<evidence type="ECO:0000313" key="3">
    <source>
        <dbReference type="Proteomes" id="UP000277582"/>
    </source>
</evidence>
<reference evidence="2 3" key="1">
    <citation type="submission" date="2018-10" db="EMBL/GenBank/DDBJ databases">
        <title>Co-occurring genomic capacity for anaerobic methane metabolism and dissimilatory sulfite reduction discovered in the Korarchaeota.</title>
        <authorList>
            <person name="Mckay L.J."/>
            <person name="Dlakic M."/>
            <person name="Fields M.W."/>
            <person name="Delmont T.O."/>
            <person name="Eren A.M."/>
            <person name="Jay Z.J."/>
            <person name="Klingelsmith K.B."/>
            <person name="Rusch D.B."/>
            <person name="Inskeep W.P."/>
        </authorList>
    </citation>
    <scope>NUCLEOTIDE SEQUENCE [LARGE SCALE GENOMIC DNA]</scope>
    <source>
        <strain evidence="2 3">MDKW</strain>
    </source>
</reference>
<dbReference type="EMBL" id="RCOS01000153">
    <property type="protein sequence ID" value="RSN72441.1"/>
    <property type="molecule type" value="Genomic_DNA"/>
</dbReference>
<feature type="transmembrane region" description="Helical" evidence="1">
    <location>
        <begin position="51"/>
        <end position="72"/>
    </location>
</feature>
<keyword evidence="3" id="KW-1185">Reference proteome</keyword>
<proteinExistence type="predicted"/>
<name>A0A3R9PG18_9CREN</name>
<sequence>MAKNTRYLGLVALLLVGMGLLVKPVFAQQSIGPIPTSVQEAQDAFSGFGTAAWIVTFALFLIVFYVVTYKIIAKKRRTPTTGQVIAGIVIALIAVLVFAPTLVGWLGLKGTVITGPSTACSLKGPIQIRLIDANTGAPVTSGKVYLFSQSYDLYKAIDDDAYGKITNVPVRQPDSNGYVVFDNLPAGTYQLVYLPASYATGSYEPTAKAITVYCNYKPNSDYLVTDVSAIELKVMTAVNFVNEVGTAVTAYTYKPSSYPSQLSGFTVWLKPSATTGEVAPFYIYVNYDPSVFAAQFKVNGQSIAATKVSDLDGSDPVRLNAPAGYSYVLKMEVKGLSGDNKWPVELSGTLQGNTTLSMQIVYLAGAERGDFAGPTFTFTVNNKAASQGWS</sequence>
<keyword evidence="1" id="KW-0812">Transmembrane</keyword>
<dbReference type="Proteomes" id="UP000277582">
    <property type="component" value="Unassembled WGS sequence"/>
</dbReference>
<protein>
    <submittedName>
        <fullName evidence="2">Uncharacterized protein</fullName>
    </submittedName>
</protein>
<gene>
    <name evidence="2" type="ORF">D6D85_13805</name>
</gene>
<comment type="caution">
    <text evidence="2">The sequence shown here is derived from an EMBL/GenBank/DDBJ whole genome shotgun (WGS) entry which is preliminary data.</text>
</comment>
<organism evidence="2 3">
    <name type="scientific">Candidatus Methanodesulfokora washburnensis</name>
    <dbReference type="NCBI Taxonomy" id="2478471"/>
    <lineage>
        <taxon>Archaea</taxon>
        <taxon>Thermoproteota</taxon>
        <taxon>Candidatus Korarchaeia</taxon>
        <taxon>Candidatus Korarchaeia incertae sedis</taxon>
        <taxon>Candidatus Methanodesulfokora</taxon>
    </lineage>
</organism>
<feature type="transmembrane region" description="Helical" evidence="1">
    <location>
        <begin position="84"/>
        <end position="108"/>
    </location>
</feature>
<dbReference type="AlphaFoldDB" id="A0A3R9PG18"/>
<dbReference type="SUPFAM" id="SSF117074">
    <property type="entry name" value="Hypothetical protein PA1324"/>
    <property type="match status" value="1"/>
</dbReference>
<evidence type="ECO:0000256" key="1">
    <source>
        <dbReference type="SAM" id="Phobius"/>
    </source>
</evidence>
<accession>A0A3R9PG18</accession>
<keyword evidence="1" id="KW-1133">Transmembrane helix</keyword>
<keyword evidence="1" id="KW-0472">Membrane</keyword>
<evidence type="ECO:0000313" key="2">
    <source>
        <dbReference type="EMBL" id="RSN72441.1"/>
    </source>
</evidence>